<protein>
    <submittedName>
        <fullName evidence="2">BLUF domain-containing protein</fullName>
    </submittedName>
</protein>
<dbReference type="AlphaFoldDB" id="A0A5D9C457"/>
<dbReference type="SMART" id="SM01034">
    <property type="entry name" value="BLUF"/>
    <property type="match status" value="1"/>
</dbReference>
<comment type="caution">
    <text evidence="2">The sequence shown here is derived from an EMBL/GenBank/DDBJ whole genome shotgun (WGS) entry which is preliminary data.</text>
</comment>
<dbReference type="Proteomes" id="UP000322077">
    <property type="component" value="Unassembled WGS sequence"/>
</dbReference>
<keyword evidence="3" id="KW-1185">Reference proteome</keyword>
<dbReference type="GO" id="GO:0071949">
    <property type="term" value="F:FAD binding"/>
    <property type="evidence" value="ECO:0007669"/>
    <property type="project" value="InterPro"/>
</dbReference>
<dbReference type="PROSITE" id="PS50925">
    <property type="entry name" value="BLUF"/>
    <property type="match status" value="1"/>
</dbReference>
<feature type="domain" description="BLUF" evidence="1">
    <location>
        <begin position="1"/>
        <end position="89"/>
    </location>
</feature>
<dbReference type="GO" id="GO:0009882">
    <property type="term" value="F:blue light photoreceptor activity"/>
    <property type="evidence" value="ECO:0007669"/>
    <property type="project" value="InterPro"/>
</dbReference>
<dbReference type="EMBL" id="VTOU01000003">
    <property type="protein sequence ID" value="TZG26534.1"/>
    <property type="molecule type" value="Genomic_DNA"/>
</dbReference>
<evidence type="ECO:0000313" key="3">
    <source>
        <dbReference type="Proteomes" id="UP000322077"/>
    </source>
</evidence>
<accession>A0A5D9C457</accession>
<dbReference type="InterPro" id="IPR036046">
    <property type="entry name" value="Acylphosphatase-like_dom_sf"/>
</dbReference>
<evidence type="ECO:0000313" key="2">
    <source>
        <dbReference type="EMBL" id="TZG26534.1"/>
    </source>
</evidence>
<reference evidence="2 3" key="1">
    <citation type="submission" date="2019-08" db="EMBL/GenBank/DDBJ databases">
        <authorList>
            <person name="Wang G."/>
            <person name="Xu Z."/>
        </authorList>
    </citation>
    <scope>NUCLEOTIDE SEQUENCE [LARGE SCALE GENOMIC DNA]</scope>
    <source>
        <strain evidence="2 3">ZX</strain>
    </source>
</reference>
<name>A0A5D9C457_9SPHN</name>
<sequence length="130" mass="14518">MTYISSARPTILLADVEGILETSRRRNRQDEITGLLVFDGKRFLQVIEGPYQAIETTFARIAQDPRHRALVKLATRSVEVREFGQWAMASHIVGPLIGDGNIVEQVDALTETLTDPNIKATLRGFARVRA</sequence>
<gene>
    <name evidence="2" type="ORF">FYJ91_12085</name>
</gene>
<dbReference type="SUPFAM" id="SSF54975">
    <property type="entry name" value="Acylphosphatase/BLUF domain-like"/>
    <property type="match status" value="1"/>
</dbReference>
<proteinExistence type="predicted"/>
<dbReference type="Gene3D" id="3.30.70.100">
    <property type="match status" value="1"/>
</dbReference>
<dbReference type="InterPro" id="IPR007024">
    <property type="entry name" value="BLUF_domain"/>
</dbReference>
<dbReference type="Pfam" id="PF04940">
    <property type="entry name" value="BLUF"/>
    <property type="match status" value="1"/>
</dbReference>
<evidence type="ECO:0000259" key="1">
    <source>
        <dbReference type="PROSITE" id="PS50925"/>
    </source>
</evidence>
<organism evidence="2 3">
    <name type="scientific">Sphingomonas montanisoli</name>
    <dbReference type="NCBI Taxonomy" id="2606412"/>
    <lineage>
        <taxon>Bacteria</taxon>
        <taxon>Pseudomonadati</taxon>
        <taxon>Pseudomonadota</taxon>
        <taxon>Alphaproteobacteria</taxon>
        <taxon>Sphingomonadales</taxon>
        <taxon>Sphingomonadaceae</taxon>
        <taxon>Sphingomonas</taxon>
    </lineage>
</organism>